<dbReference type="Gene3D" id="1.10.357.10">
    <property type="entry name" value="Tetracycline Repressor, domain 2"/>
    <property type="match status" value="1"/>
</dbReference>
<dbReference type="PROSITE" id="PS50977">
    <property type="entry name" value="HTH_TETR_2"/>
    <property type="match status" value="1"/>
</dbReference>
<name>A0A9W6S6E7_9ACTN</name>
<evidence type="ECO:0000256" key="2">
    <source>
        <dbReference type="ARBA" id="ARBA00023125"/>
    </source>
</evidence>
<evidence type="ECO:0000313" key="6">
    <source>
        <dbReference type="EMBL" id="GLY88234.1"/>
    </source>
</evidence>
<reference evidence="6" key="1">
    <citation type="submission" date="2023-03" db="EMBL/GenBank/DDBJ databases">
        <title>Actinoallomurus iriomotensis NBRC 103684.</title>
        <authorList>
            <person name="Ichikawa N."/>
            <person name="Sato H."/>
            <person name="Tonouchi N."/>
        </authorList>
    </citation>
    <scope>NUCLEOTIDE SEQUENCE</scope>
    <source>
        <strain evidence="6">NBRC 103684</strain>
    </source>
</reference>
<dbReference type="Proteomes" id="UP001165074">
    <property type="component" value="Unassembled WGS sequence"/>
</dbReference>
<keyword evidence="3" id="KW-0804">Transcription</keyword>
<dbReference type="RefSeq" id="WP_285577940.1">
    <property type="nucleotide sequence ID" value="NZ_BSTK01000010.1"/>
</dbReference>
<dbReference type="InterPro" id="IPR009057">
    <property type="entry name" value="Homeodomain-like_sf"/>
</dbReference>
<dbReference type="InterPro" id="IPR001647">
    <property type="entry name" value="HTH_TetR"/>
</dbReference>
<evidence type="ECO:0000259" key="5">
    <source>
        <dbReference type="PROSITE" id="PS50977"/>
    </source>
</evidence>
<feature type="DNA-binding region" description="H-T-H motif" evidence="4">
    <location>
        <begin position="29"/>
        <end position="48"/>
    </location>
</feature>
<dbReference type="InterPro" id="IPR050109">
    <property type="entry name" value="HTH-type_TetR-like_transc_reg"/>
</dbReference>
<accession>A0A9W6S6E7</accession>
<dbReference type="Pfam" id="PF00440">
    <property type="entry name" value="TetR_N"/>
    <property type="match status" value="1"/>
</dbReference>
<protein>
    <recommendedName>
        <fullName evidence="5">HTH tetR-type domain-containing protein</fullName>
    </recommendedName>
</protein>
<keyword evidence="2 4" id="KW-0238">DNA-binding</keyword>
<dbReference type="PANTHER" id="PTHR30055:SF234">
    <property type="entry name" value="HTH-TYPE TRANSCRIPTIONAL REGULATOR BETI"/>
    <property type="match status" value="1"/>
</dbReference>
<comment type="caution">
    <text evidence="6">The sequence shown here is derived from an EMBL/GenBank/DDBJ whole genome shotgun (WGS) entry which is preliminary data.</text>
</comment>
<evidence type="ECO:0000256" key="1">
    <source>
        <dbReference type="ARBA" id="ARBA00023015"/>
    </source>
</evidence>
<proteinExistence type="predicted"/>
<sequence length="184" mass="19425">MARSSTALHEQLLAAALRLFVQHGFRGTSLADIAAEVGCSKASLLYHFRNKEAILGELLLPVGKEVVALDARLAVLDGDAAVRAGITGLVDLTVRFRQEIKVLFDNMADATALREADIEGLEGVGQRLVDALAGGSSAPLDQVAARMALGGMFLTGASELQLDERSLREAMTISALRTLGRTPG</sequence>
<dbReference type="GO" id="GO:0000976">
    <property type="term" value="F:transcription cis-regulatory region binding"/>
    <property type="evidence" value="ECO:0007669"/>
    <property type="project" value="TreeGrafter"/>
</dbReference>
<keyword evidence="7" id="KW-1185">Reference proteome</keyword>
<evidence type="ECO:0000313" key="7">
    <source>
        <dbReference type="Proteomes" id="UP001165074"/>
    </source>
</evidence>
<dbReference type="PANTHER" id="PTHR30055">
    <property type="entry name" value="HTH-TYPE TRANSCRIPTIONAL REGULATOR RUTR"/>
    <property type="match status" value="1"/>
</dbReference>
<keyword evidence="1" id="KW-0805">Transcription regulation</keyword>
<gene>
    <name evidence="6" type="ORF">Airi02_061630</name>
</gene>
<dbReference type="SUPFAM" id="SSF46689">
    <property type="entry name" value="Homeodomain-like"/>
    <property type="match status" value="1"/>
</dbReference>
<feature type="domain" description="HTH tetR-type" evidence="5">
    <location>
        <begin position="6"/>
        <end position="66"/>
    </location>
</feature>
<dbReference type="PRINTS" id="PR00455">
    <property type="entry name" value="HTHTETR"/>
</dbReference>
<evidence type="ECO:0000256" key="4">
    <source>
        <dbReference type="PROSITE-ProRule" id="PRU00335"/>
    </source>
</evidence>
<organism evidence="6 7">
    <name type="scientific">Actinoallomurus iriomotensis</name>
    <dbReference type="NCBI Taxonomy" id="478107"/>
    <lineage>
        <taxon>Bacteria</taxon>
        <taxon>Bacillati</taxon>
        <taxon>Actinomycetota</taxon>
        <taxon>Actinomycetes</taxon>
        <taxon>Streptosporangiales</taxon>
        <taxon>Thermomonosporaceae</taxon>
        <taxon>Actinoallomurus</taxon>
    </lineage>
</organism>
<evidence type="ECO:0000256" key="3">
    <source>
        <dbReference type="ARBA" id="ARBA00023163"/>
    </source>
</evidence>
<dbReference type="EMBL" id="BSTK01000010">
    <property type="protein sequence ID" value="GLY88234.1"/>
    <property type="molecule type" value="Genomic_DNA"/>
</dbReference>
<dbReference type="AlphaFoldDB" id="A0A9W6S6E7"/>
<dbReference type="GO" id="GO:0003700">
    <property type="term" value="F:DNA-binding transcription factor activity"/>
    <property type="evidence" value="ECO:0007669"/>
    <property type="project" value="TreeGrafter"/>
</dbReference>